<protein>
    <recommendedName>
        <fullName evidence="1">DNA polymerase delta catalytic subunit</fullName>
    </recommendedName>
    <alternativeName>
        <fullName evidence="2">3'-5' exodeoxyribonuclease</fullName>
    </alternativeName>
</protein>
<dbReference type="Pfam" id="PF03104">
    <property type="entry name" value="DNA_pol_B_exo1"/>
    <property type="match status" value="1"/>
</dbReference>
<dbReference type="EMBL" id="CCAG010023704">
    <property type="status" value="NOT_ANNOTATED_CDS"/>
    <property type="molecule type" value="Genomic_DNA"/>
</dbReference>
<dbReference type="SUPFAM" id="SSF53098">
    <property type="entry name" value="Ribonuclease H-like"/>
    <property type="match status" value="1"/>
</dbReference>
<dbReference type="STRING" id="37546.A0A1B0FB18"/>
<evidence type="ECO:0000256" key="3">
    <source>
        <dbReference type="ARBA" id="ARBA00049244"/>
    </source>
</evidence>
<accession>A0A1B0FB18</accession>
<comment type="catalytic activity">
    <reaction evidence="3">
        <text>DNA(n) + a 2'-deoxyribonucleoside 5'-triphosphate = DNA(n+1) + diphosphate</text>
        <dbReference type="Rhea" id="RHEA:22508"/>
        <dbReference type="Rhea" id="RHEA-COMP:17339"/>
        <dbReference type="Rhea" id="RHEA-COMP:17340"/>
        <dbReference type="ChEBI" id="CHEBI:33019"/>
        <dbReference type="ChEBI" id="CHEBI:61560"/>
        <dbReference type="ChEBI" id="CHEBI:173112"/>
        <dbReference type="EC" id="2.7.7.7"/>
    </reaction>
</comment>
<dbReference type="Gene3D" id="3.30.420.10">
    <property type="entry name" value="Ribonuclease H-like superfamily/Ribonuclease H"/>
    <property type="match status" value="1"/>
</dbReference>
<dbReference type="InterPro" id="IPR056435">
    <property type="entry name" value="DPOD/Z_N"/>
</dbReference>
<dbReference type="InterPro" id="IPR050240">
    <property type="entry name" value="DNA_pol_type-B"/>
</dbReference>
<reference evidence="6" key="1">
    <citation type="submission" date="2020-05" db="UniProtKB">
        <authorList>
            <consortium name="EnsemblMetazoa"/>
        </authorList>
    </citation>
    <scope>IDENTIFICATION</scope>
    <source>
        <strain evidence="6">Yale</strain>
    </source>
</reference>
<proteinExistence type="predicted"/>
<dbReference type="Proteomes" id="UP000092444">
    <property type="component" value="Unassembled WGS sequence"/>
</dbReference>
<feature type="domain" description="DNA polymerase delta/zeta catalytic subunit N-terminal" evidence="5">
    <location>
        <begin position="3"/>
        <end position="45"/>
    </location>
</feature>
<dbReference type="InterPro" id="IPR012337">
    <property type="entry name" value="RNaseH-like_sf"/>
</dbReference>
<keyword evidence="7" id="KW-1185">Reference proteome</keyword>
<dbReference type="PANTHER" id="PTHR10322:SF23">
    <property type="entry name" value="DNA POLYMERASE DELTA CATALYTIC SUBUNIT"/>
    <property type="match status" value="1"/>
</dbReference>
<dbReference type="Pfam" id="PF24055">
    <property type="entry name" value="POL3_N"/>
    <property type="match status" value="1"/>
</dbReference>
<dbReference type="VEuPathDB" id="VectorBase:GMOY000729"/>
<name>A0A1B0FB18_GLOMM</name>
<dbReference type="PANTHER" id="PTHR10322">
    <property type="entry name" value="DNA POLYMERASE CATALYTIC SUBUNIT"/>
    <property type="match status" value="1"/>
</dbReference>
<feature type="domain" description="DNA-directed DNA polymerase family B exonuclease" evidence="4">
    <location>
        <begin position="57"/>
        <end position="228"/>
    </location>
</feature>
<dbReference type="GO" id="GO:0008296">
    <property type="term" value="F:3'-5'-DNA exonuclease activity"/>
    <property type="evidence" value="ECO:0007669"/>
    <property type="project" value="TreeGrafter"/>
</dbReference>
<dbReference type="AlphaFoldDB" id="A0A1B0FB18"/>
<organism evidence="6 7">
    <name type="scientific">Glossina morsitans morsitans</name>
    <name type="common">Savannah tsetse fly</name>
    <dbReference type="NCBI Taxonomy" id="37546"/>
    <lineage>
        <taxon>Eukaryota</taxon>
        <taxon>Metazoa</taxon>
        <taxon>Ecdysozoa</taxon>
        <taxon>Arthropoda</taxon>
        <taxon>Hexapoda</taxon>
        <taxon>Insecta</taxon>
        <taxon>Pterygota</taxon>
        <taxon>Neoptera</taxon>
        <taxon>Endopterygota</taxon>
        <taxon>Diptera</taxon>
        <taxon>Brachycera</taxon>
        <taxon>Muscomorpha</taxon>
        <taxon>Hippoboscoidea</taxon>
        <taxon>Glossinidae</taxon>
        <taxon>Glossina</taxon>
    </lineage>
</organism>
<dbReference type="InterPro" id="IPR006133">
    <property type="entry name" value="DNA-dir_DNA_pol_B_exonuc"/>
</dbReference>
<dbReference type="EnsemblMetazoa" id="GMOY000729-RA">
    <property type="protein sequence ID" value="GMOY000729-PA"/>
    <property type="gene ID" value="GMOY000729"/>
</dbReference>
<dbReference type="InterPro" id="IPR036397">
    <property type="entry name" value="RNaseH_sf"/>
</dbReference>
<evidence type="ECO:0000256" key="1">
    <source>
        <dbReference type="ARBA" id="ARBA00024411"/>
    </source>
</evidence>
<evidence type="ECO:0000256" key="2">
    <source>
        <dbReference type="ARBA" id="ARBA00042791"/>
    </source>
</evidence>
<evidence type="ECO:0000313" key="6">
    <source>
        <dbReference type="EnsemblMetazoa" id="GMOY000729-PA"/>
    </source>
</evidence>
<dbReference type="GO" id="GO:0006297">
    <property type="term" value="P:nucleotide-excision repair, DNA gap filling"/>
    <property type="evidence" value="ECO:0007669"/>
    <property type="project" value="TreeGrafter"/>
</dbReference>
<dbReference type="GO" id="GO:0003676">
    <property type="term" value="F:nucleic acid binding"/>
    <property type="evidence" value="ECO:0007669"/>
    <property type="project" value="InterPro"/>
</dbReference>
<dbReference type="GO" id="GO:0043625">
    <property type="term" value="C:delta DNA polymerase complex"/>
    <property type="evidence" value="ECO:0007669"/>
    <property type="project" value="TreeGrafter"/>
</dbReference>
<sequence>MRSNEDNVQEAVLSVEIVERLNIYGYQGDRKQRYLKITLSLPKFVAAATRLLKREIIYADFIDFDIRFMVDTGVVGCNWIELPAGAWYLRGRHSKFLPESRCQLEVDVAFDKFISHEPEGEWSKVAPFRILSFDTECAGRRGIFPEPKMDAVIQIANMVIGQGDPEPFIRNVFTLKACASIVGSQVICFETETELLDKWSSFVREVDPDILTGYNINNFDIPYLLKQSGPFEKLKTLNFWDGLKT</sequence>
<dbReference type="GO" id="GO:0006287">
    <property type="term" value="P:base-excision repair, gap-filling"/>
    <property type="evidence" value="ECO:0007669"/>
    <property type="project" value="TreeGrafter"/>
</dbReference>
<dbReference type="Gene3D" id="2.40.50.730">
    <property type="match status" value="1"/>
</dbReference>
<dbReference type="GO" id="GO:0045004">
    <property type="term" value="P:DNA replication proofreading"/>
    <property type="evidence" value="ECO:0007669"/>
    <property type="project" value="TreeGrafter"/>
</dbReference>
<evidence type="ECO:0000313" key="7">
    <source>
        <dbReference type="Proteomes" id="UP000092444"/>
    </source>
</evidence>
<dbReference type="GO" id="GO:0003887">
    <property type="term" value="F:DNA-directed DNA polymerase activity"/>
    <property type="evidence" value="ECO:0007669"/>
    <property type="project" value="UniProtKB-EC"/>
</dbReference>
<evidence type="ECO:0000259" key="4">
    <source>
        <dbReference type="Pfam" id="PF03104"/>
    </source>
</evidence>
<evidence type="ECO:0000259" key="5">
    <source>
        <dbReference type="Pfam" id="PF24055"/>
    </source>
</evidence>